<evidence type="ECO:0000256" key="1">
    <source>
        <dbReference type="ARBA" id="ARBA00004618"/>
    </source>
</evidence>
<dbReference type="AlphaFoldDB" id="A0A1I0N081"/>
<dbReference type="Proteomes" id="UP000198518">
    <property type="component" value="Unassembled WGS sequence"/>
</dbReference>
<dbReference type="InterPro" id="IPR006752">
    <property type="entry name" value="Arch_fla_DE"/>
</dbReference>
<accession>A0A1I0N081</accession>
<comment type="subcellular location">
    <subcellularLocation>
        <location evidence="1">Archaeal flagellum</location>
    </subcellularLocation>
</comment>
<proteinExistence type="predicted"/>
<dbReference type="PANTHER" id="PTHR40698">
    <property type="entry name" value="FLAGELLA-RELATED PROTEIN E-RELATED-RELATED"/>
    <property type="match status" value="1"/>
</dbReference>
<name>A0A1I0N081_9EURY</name>
<evidence type="ECO:0000313" key="5">
    <source>
        <dbReference type="EMBL" id="SEV93788.1"/>
    </source>
</evidence>
<keyword evidence="5" id="KW-0282">Flagellum</keyword>
<keyword evidence="5" id="KW-0969">Cilium</keyword>
<organism evidence="5 6">
    <name type="scientific">Halobacterium jilantaiense</name>
    <dbReference type="NCBI Taxonomy" id="355548"/>
    <lineage>
        <taxon>Archaea</taxon>
        <taxon>Methanobacteriati</taxon>
        <taxon>Methanobacteriota</taxon>
        <taxon>Stenosarchaea group</taxon>
        <taxon>Halobacteria</taxon>
        <taxon>Halobacteriales</taxon>
        <taxon>Halobacteriaceae</taxon>
        <taxon>Halobacterium</taxon>
    </lineage>
</organism>
<keyword evidence="5" id="KW-0966">Cell projection</keyword>
<gene>
    <name evidence="5" type="ORF">SAMN04487945_0471</name>
</gene>
<dbReference type="GO" id="GO:0097588">
    <property type="term" value="P:archaeal or bacterial-type flagellum-dependent cell motility"/>
    <property type="evidence" value="ECO:0007669"/>
    <property type="project" value="InterPro"/>
</dbReference>
<keyword evidence="2" id="KW-0974">Archaeal flagellum</keyword>
<evidence type="ECO:0000259" key="4">
    <source>
        <dbReference type="Pfam" id="PF04659"/>
    </source>
</evidence>
<dbReference type="PANTHER" id="PTHR40698:SF1">
    <property type="entry name" value="FLAGELLA-RELATED PROTEIN D-RELATED"/>
    <property type="match status" value="1"/>
</dbReference>
<keyword evidence="6" id="KW-1185">Reference proteome</keyword>
<feature type="region of interest" description="Disordered" evidence="3">
    <location>
        <begin position="1"/>
        <end position="24"/>
    </location>
</feature>
<dbReference type="Pfam" id="PF04659">
    <property type="entry name" value="Arch_fla_DE"/>
    <property type="match status" value="1"/>
</dbReference>
<dbReference type="EMBL" id="FOJA01000001">
    <property type="protein sequence ID" value="SEV93788.1"/>
    <property type="molecule type" value="Genomic_DNA"/>
</dbReference>
<evidence type="ECO:0000313" key="6">
    <source>
        <dbReference type="Proteomes" id="UP000198518"/>
    </source>
</evidence>
<evidence type="ECO:0000256" key="3">
    <source>
        <dbReference type="SAM" id="MobiDB-lite"/>
    </source>
</evidence>
<sequence length="156" mass="17863">MTLNPREYDPEELRSAARAGGDENIRELKERLKEHEQTTEESVRSEQLKQLLFMHSSASEAELERPYLESMPGKYAAEITLFEWLDFLLERGGVKRALKAIEYYETIGWVSESAAERLQSHVRGFSGPADDNSHTDLEMADHVLSLVYIARLSSME</sequence>
<dbReference type="RefSeq" id="WP_089667677.1">
    <property type="nucleotide sequence ID" value="NZ_FOJA01000001.1"/>
</dbReference>
<feature type="domain" description="Archaeal flagella protein FlaD/E" evidence="4">
    <location>
        <begin position="64"/>
        <end position="153"/>
    </location>
</feature>
<dbReference type="GO" id="GO:0097589">
    <property type="term" value="C:archaeal-type flagellum"/>
    <property type="evidence" value="ECO:0007669"/>
    <property type="project" value="UniProtKB-SubCell"/>
</dbReference>
<protein>
    <submittedName>
        <fullName evidence="5">Flagellar protein FlaE</fullName>
    </submittedName>
</protein>
<reference evidence="5 6" key="1">
    <citation type="submission" date="2016-10" db="EMBL/GenBank/DDBJ databases">
        <authorList>
            <person name="de Groot N.N."/>
        </authorList>
    </citation>
    <scope>NUCLEOTIDE SEQUENCE [LARGE SCALE GENOMIC DNA]</scope>
    <source>
        <strain evidence="5 6">CGMCC 1.5337</strain>
    </source>
</reference>
<dbReference type="InterPro" id="IPR052494">
    <property type="entry name" value="Flagella_assembly_related"/>
</dbReference>
<dbReference type="OrthoDB" id="121879at2157"/>
<evidence type="ECO:0000256" key="2">
    <source>
        <dbReference type="ARBA" id="ARBA00022440"/>
    </source>
</evidence>
<dbReference type="STRING" id="355548.SAMN04487945_0471"/>